<feature type="domain" description="Guanylate cyclase" evidence="15">
    <location>
        <begin position="714"/>
        <end position="877"/>
    </location>
</feature>
<feature type="compositionally biased region" description="Basic residues" evidence="13">
    <location>
        <begin position="1180"/>
        <end position="1193"/>
    </location>
</feature>
<dbReference type="CDD" id="cd07302">
    <property type="entry name" value="CHD"/>
    <property type="match status" value="1"/>
</dbReference>
<dbReference type="Pfam" id="PF00211">
    <property type="entry name" value="Guanylate_cyc"/>
    <property type="match status" value="2"/>
</dbReference>
<keyword evidence="6" id="KW-0479">Metal-binding</keyword>
<keyword evidence="10 14" id="KW-1133">Transmembrane helix</keyword>
<feature type="transmembrane region" description="Helical" evidence="14">
    <location>
        <begin position="29"/>
        <end position="50"/>
    </location>
</feature>
<dbReference type="WBParaSite" id="L893_g8507.t1">
    <property type="protein sequence ID" value="L893_g8507.t1"/>
    <property type="gene ID" value="L893_g8507"/>
</dbReference>
<evidence type="ECO:0000256" key="1">
    <source>
        <dbReference type="ARBA" id="ARBA00001436"/>
    </source>
</evidence>
<feature type="transmembrane region" description="Helical" evidence="14">
    <location>
        <begin position="658"/>
        <end position="679"/>
    </location>
</feature>
<dbReference type="InterPro" id="IPR001054">
    <property type="entry name" value="A/G_cyclase"/>
</dbReference>
<evidence type="ECO:0000256" key="4">
    <source>
        <dbReference type="ARBA" id="ARBA00012201"/>
    </source>
</evidence>
<evidence type="ECO:0000313" key="17">
    <source>
        <dbReference type="WBParaSite" id="L893_g8507.t1"/>
    </source>
</evidence>
<accession>A0A1I8AS51</accession>
<feature type="region of interest" description="Disordered" evidence="13">
    <location>
        <begin position="1170"/>
        <end position="1200"/>
    </location>
</feature>
<keyword evidence="11 14" id="KW-0472">Membrane</keyword>
<dbReference type="GO" id="GO:0046872">
    <property type="term" value="F:metal ion binding"/>
    <property type="evidence" value="ECO:0007669"/>
    <property type="project" value="UniProtKB-KW"/>
</dbReference>
<dbReference type="GO" id="GO:0005524">
    <property type="term" value="F:ATP binding"/>
    <property type="evidence" value="ECO:0007669"/>
    <property type="project" value="UniProtKB-KW"/>
</dbReference>
<evidence type="ECO:0000256" key="13">
    <source>
        <dbReference type="SAM" id="MobiDB-lite"/>
    </source>
</evidence>
<dbReference type="EC" id="4.6.1.1" evidence="4"/>
<evidence type="ECO:0000256" key="6">
    <source>
        <dbReference type="ARBA" id="ARBA00022723"/>
    </source>
</evidence>
<dbReference type="GO" id="GO:0004383">
    <property type="term" value="F:guanylate cyclase activity"/>
    <property type="evidence" value="ECO:0007669"/>
    <property type="project" value="UniProtKB-EC"/>
</dbReference>
<feature type="region of interest" description="Disordered" evidence="13">
    <location>
        <begin position="999"/>
        <end position="1051"/>
    </location>
</feature>
<evidence type="ECO:0000256" key="8">
    <source>
        <dbReference type="ARBA" id="ARBA00022840"/>
    </source>
</evidence>
<dbReference type="GO" id="GO:0004016">
    <property type="term" value="F:adenylate cyclase activity"/>
    <property type="evidence" value="ECO:0007669"/>
    <property type="project" value="UniProtKB-EC"/>
</dbReference>
<name>A0A1I8AS51_9BILA</name>
<feature type="transmembrane region" description="Helical" evidence="14">
    <location>
        <begin position="626"/>
        <end position="646"/>
    </location>
</feature>
<evidence type="ECO:0000256" key="5">
    <source>
        <dbReference type="ARBA" id="ARBA00022692"/>
    </source>
</evidence>
<evidence type="ECO:0000259" key="15">
    <source>
        <dbReference type="PROSITE" id="PS50125"/>
    </source>
</evidence>
<dbReference type="GO" id="GO:0035556">
    <property type="term" value="P:intracellular signal transduction"/>
    <property type="evidence" value="ECO:0007669"/>
    <property type="project" value="InterPro"/>
</dbReference>
<protein>
    <recommendedName>
        <fullName evidence="4">adenylate cyclase</fullName>
        <ecNumber evidence="4">4.6.1.1</ecNumber>
    </recommendedName>
</protein>
<evidence type="ECO:0000256" key="2">
    <source>
        <dbReference type="ARBA" id="ARBA00001593"/>
    </source>
</evidence>
<dbReference type="GO" id="GO:0006171">
    <property type="term" value="P:cAMP biosynthetic process"/>
    <property type="evidence" value="ECO:0007669"/>
    <property type="project" value="TreeGrafter"/>
</dbReference>
<sequence length="1277" mass="140717">MPCGSPHRFGDAALERSFQRQQREPNRAIVSHLLGVQTAMLLLVGLNHLLNPDLTLVLAVLAAFFALCLQALLLYRSHRGSERVEMALVAVWTAATLGAMFVQGSQTTLLPSVVAYFAVYTIYPFELWTSVGLGVTLSCAQTLSVVLATLPDFYHDQFLATLLVHTWAHFVGIYLFVTRSRLCRAAFLNARNAILCAQNSHDESLRMNKLLSSSLPSHVISSALQSQIGTEVPHLYVQHYTQATVVFARFTHLDALLAQISVQDGARLLNEFNSRIDQIAQRNACVRVQSSGILVVSGIPSIRGDHARLASQFACELRDMLRSFCDSTTADLNVQVGIASGPISAGIVGVTKWHYDIIGDAVDEAIALQEKSFPGVVLLSDDTKRLVEGEFPLDRRDGGWSIVPGAPSQQGQLPHSLLFPNQRRFSLVTVPQAINRLLQAIAASNESTTVLLGGRRKRKFTDPPRAKMDDLTEENESKLIHKVTLRFKNDEAETGFHIQMDRWFIPALAISIFFLVVYGIFHVLVLPRQITTLVVVIIALMAMFVILLMLYINFFQSFCQFITRTAAGHSVAILLIVAMLFTCGIVNTFSCPAYDASSVCHVVHYSMVSCALWMLTATVFVRFGSLYLAGTLLAGIATYSVHIFVTHSDLYYNYSKNFGLRVEVDLLVGLLSLAATIYLQARRNERMIRFDYLAVLKTLEERARLERYEFLNERILFNTLPGHIACNFFQKADPYSHLSHSVGVVSIRIQPKKSPGDAQLSADGVFDRLNAVVVALDALLARYPGIEKLCSWNGHYSAAVGVLPEVAKNVHDPPSTIGDLLASLTNFALAASEAVEERGCGVHCGIDCGAALSVVLGAEAPVYDVFGPPVERSRLLMEAAGRHRVLVSEEIYLALRPRDFKFDHDRPVVVNGALKAYVFRREPEPGLPTSFRLDDTRSLVSLPGEETTSTGVGITQNPLDMLSSMTSSLASGLYSIDVGVETDSEMEWITPDMIARENRRRRRSSSASLFDANRNPKSGYKGALARQYSELSDAEEGVPGPPRRGHFSLTRNGPRLPAWLSSQGSFQSDASLLRSQHGSLSALDRLNAAANRVDRMLRELATVDGFDNGNECAPFPTALSASTRSMADRRRELSSACHTEYDNADSDAVYSDSEMIGSYRLDDLKRVLKGNVMGTSGSSGRRRRKGSRGRPPKKALVDTGNDADVDSICSSLASSRMFSAPIRGRSVRSIGYEDEYEIATDPELEEISARCEMEALSRDIRRNFGDYELATFEHIDA</sequence>
<reference evidence="17" key="1">
    <citation type="submission" date="2016-11" db="UniProtKB">
        <authorList>
            <consortium name="WormBaseParasite"/>
        </authorList>
    </citation>
    <scope>IDENTIFICATION</scope>
</reference>
<comment type="catalytic activity">
    <reaction evidence="1">
        <text>GTP = 3',5'-cyclic GMP + diphosphate</text>
        <dbReference type="Rhea" id="RHEA:13665"/>
        <dbReference type="ChEBI" id="CHEBI:33019"/>
        <dbReference type="ChEBI" id="CHEBI:37565"/>
        <dbReference type="ChEBI" id="CHEBI:57746"/>
        <dbReference type="EC" id="4.6.1.2"/>
    </reaction>
</comment>
<feature type="transmembrane region" description="Helical" evidence="14">
    <location>
        <begin position="602"/>
        <end position="621"/>
    </location>
</feature>
<keyword evidence="16" id="KW-1185">Reference proteome</keyword>
<keyword evidence="8" id="KW-0067">ATP-binding</keyword>
<evidence type="ECO:0000256" key="12">
    <source>
        <dbReference type="ARBA" id="ARBA00023239"/>
    </source>
</evidence>
<feature type="transmembrane region" description="Helical" evidence="14">
    <location>
        <begin position="84"/>
        <end position="102"/>
    </location>
</feature>
<dbReference type="Proteomes" id="UP000095287">
    <property type="component" value="Unplaced"/>
</dbReference>
<feature type="domain" description="Guanylate cyclase" evidence="15">
    <location>
        <begin position="244"/>
        <end position="369"/>
    </location>
</feature>
<dbReference type="SMART" id="SM00044">
    <property type="entry name" value="CYCc"/>
    <property type="match status" value="1"/>
</dbReference>
<proteinExistence type="predicted"/>
<dbReference type="GO" id="GO:0005886">
    <property type="term" value="C:plasma membrane"/>
    <property type="evidence" value="ECO:0007669"/>
    <property type="project" value="TreeGrafter"/>
</dbReference>
<organism evidence="16 17">
    <name type="scientific">Steinernema glaseri</name>
    <dbReference type="NCBI Taxonomy" id="37863"/>
    <lineage>
        <taxon>Eukaryota</taxon>
        <taxon>Metazoa</taxon>
        <taxon>Ecdysozoa</taxon>
        <taxon>Nematoda</taxon>
        <taxon>Chromadorea</taxon>
        <taxon>Rhabditida</taxon>
        <taxon>Tylenchina</taxon>
        <taxon>Panagrolaimomorpha</taxon>
        <taxon>Strongyloidoidea</taxon>
        <taxon>Steinernematidae</taxon>
        <taxon>Steinernema</taxon>
    </lineage>
</organism>
<keyword evidence="12" id="KW-0456">Lyase</keyword>
<evidence type="ECO:0000256" key="7">
    <source>
        <dbReference type="ARBA" id="ARBA00022741"/>
    </source>
</evidence>
<dbReference type="AlphaFoldDB" id="A0A1I8AS51"/>
<dbReference type="SUPFAM" id="SSF55073">
    <property type="entry name" value="Nucleotide cyclase"/>
    <property type="match status" value="2"/>
</dbReference>
<evidence type="ECO:0000256" key="3">
    <source>
        <dbReference type="ARBA" id="ARBA00004141"/>
    </source>
</evidence>
<evidence type="ECO:0000256" key="9">
    <source>
        <dbReference type="ARBA" id="ARBA00022842"/>
    </source>
</evidence>
<feature type="transmembrane region" description="Helical" evidence="14">
    <location>
        <begin position="56"/>
        <end position="75"/>
    </location>
</feature>
<dbReference type="PANTHER" id="PTHR45627">
    <property type="entry name" value="ADENYLATE CYCLASE TYPE 1"/>
    <property type="match status" value="1"/>
</dbReference>
<dbReference type="GO" id="GO:0007189">
    <property type="term" value="P:adenylate cyclase-activating G protein-coupled receptor signaling pathway"/>
    <property type="evidence" value="ECO:0007669"/>
    <property type="project" value="TreeGrafter"/>
</dbReference>
<evidence type="ECO:0000313" key="16">
    <source>
        <dbReference type="Proteomes" id="UP000095287"/>
    </source>
</evidence>
<feature type="transmembrane region" description="Helical" evidence="14">
    <location>
        <begin position="503"/>
        <end position="524"/>
    </location>
</feature>
<keyword evidence="5 14" id="KW-0812">Transmembrane</keyword>
<feature type="transmembrane region" description="Helical" evidence="14">
    <location>
        <begin position="132"/>
        <end position="151"/>
    </location>
</feature>
<evidence type="ECO:0000256" key="10">
    <source>
        <dbReference type="ARBA" id="ARBA00022989"/>
    </source>
</evidence>
<evidence type="ECO:0000256" key="11">
    <source>
        <dbReference type="ARBA" id="ARBA00023136"/>
    </source>
</evidence>
<comment type="subcellular location">
    <subcellularLocation>
        <location evidence="3">Membrane</location>
        <topology evidence="3">Multi-pass membrane protein</topology>
    </subcellularLocation>
</comment>
<feature type="transmembrane region" description="Helical" evidence="14">
    <location>
        <begin position="157"/>
        <end position="177"/>
    </location>
</feature>
<evidence type="ECO:0000256" key="14">
    <source>
        <dbReference type="SAM" id="Phobius"/>
    </source>
</evidence>
<feature type="transmembrane region" description="Helical" evidence="14">
    <location>
        <begin position="566"/>
        <end position="590"/>
    </location>
</feature>
<feature type="transmembrane region" description="Helical" evidence="14">
    <location>
        <begin position="530"/>
        <end position="554"/>
    </location>
</feature>
<comment type="catalytic activity">
    <reaction evidence="2">
        <text>ATP = 3',5'-cyclic AMP + diphosphate</text>
        <dbReference type="Rhea" id="RHEA:15389"/>
        <dbReference type="ChEBI" id="CHEBI:30616"/>
        <dbReference type="ChEBI" id="CHEBI:33019"/>
        <dbReference type="ChEBI" id="CHEBI:58165"/>
        <dbReference type="EC" id="4.6.1.1"/>
    </reaction>
</comment>
<dbReference type="PANTHER" id="PTHR45627:SF26">
    <property type="entry name" value="ADENYLATE CYCLASE TYPE 1"/>
    <property type="match status" value="1"/>
</dbReference>
<keyword evidence="9" id="KW-0460">Magnesium</keyword>
<dbReference type="InterPro" id="IPR029787">
    <property type="entry name" value="Nucleotide_cyclase"/>
</dbReference>
<keyword evidence="7" id="KW-0547">Nucleotide-binding</keyword>
<dbReference type="Gene3D" id="3.30.70.1230">
    <property type="entry name" value="Nucleotide cyclase"/>
    <property type="match status" value="2"/>
</dbReference>
<dbReference type="PROSITE" id="PS50125">
    <property type="entry name" value="GUANYLATE_CYCLASE_2"/>
    <property type="match status" value="2"/>
</dbReference>